<evidence type="ECO:0000313" key="2">
    <source>
        <dbReference type="Proteomes" id="UP001370490"/>
    </source>
</evidence>
<proteinExistence type="predicted"/>
<dbReference type="AlphaFoldDB" id="A0AAN8V2N7"/>
<dbReference type="InterPro" id="IPR019587">
    <property type="entry name" value="Polyketide_cyclase/dehydratase"/>
</dbReference>
<dbReference type="Pfam" id="PF10604">
    <property type="entry name" value="Polyketide_cyc2"/>
    <property type="match status" value="1"/>
</dbReference>
<protein>
    <submittedName>
        <fullName evidence="1">Polyketide cyclase/dehydrase</fullName>
    </submittedName>
</protein>
<dbReference type="GO" id="GO:0004864">
    <property type="term" value="F:protein phosphatase inhibitor activity"/>
    <property type="evidence" value="ECO:0007669"/>
    <property type="project" value="UniProtKB-ARBA"/>
</dbReference>
<dbReference type="EMBL" id="JBAMMX010000014">
    <property type="protein sequence ID" value="KAK6927338.1"/>
    <property type="molecule type" value="Genomic_DNA"/>
</dbReference>
<dbReference type="InterPro" id="IPR023393">
    <property type="entry name" value="START-like_dom_sf"/>
</dbReference>
<dbReference type="PANTHER" id="PTHR33789">
    <property type="entry name" value="LACHRYMATORY-FACTOR SYNTHASE"/>
    <property type="match status" value="1"/>
</dbReference>
<reference evidence="1 2" key="1">
    <citation type="submission" date="2023-12" db="EMBL/GenBank/DDBJ databases">
        <title>A high-quality genome assembly for Dillenia turbinata (Dilleniales).</title>
        <authorList>
            <person name="Chanderbali A."/>
        </authorList>
    </citation>
    <scope>NUCLEOTIDE SEQUENCE [LARGE SCALE GENOMIC DNA]</scope>
    <source>
        <strain evidence="1">LSX21</strain>
        <tissue evidence="1">Leaf</tissue>
    </source>
</reference>
<accession>A0AAN8V2N7</accession>
<evidence type="ECO:0000313" key="1">
    <source>
        <dbReference type="EMBL" id="KAK6927338.1"/>
    </source>
</evidence>
<dbReference type="CDD" id="cd07821">
    <property type="entry name" value="PYR_PYL_RCAR_like"/>
    <property type="match status" value="1"/>
</dbReference>
<organism evidence="1 2">
    <name type="scientific">Dillenia turbinata</name>
    <dbReference type="NCBI Taxonomy" id="194707"/>
    <lineage>
        <taxon>Eukaryota</taxon>
        <taxon>Viridiplantae</taxon>
        <taxon>Streptophyta</taxon>
        <taxon>Embryophyta</taxon>
        <taxon>Tracheophyta</taxon>
        <taxon>Spermatophyta</taxon>
        <taxon>Magnoliopsida</taxon>
        <taxon>eudicotyledons</taxon>
        <taxon>Gunneridae</taxon>
        <taxon>Pentapetalae</taxon>
        <taxon>Dilleniales</taxon>
        <taxon>Dilleniaceae</taxon>
        <taxon>Dillenia</taxon>
    </lineage>
</organism>
<dbReference type="Proteomes" id="UP001370490">
    <property type="component" value="Unassembled WGS sequence"/>
</dbReference>
<dbReference type="PANTHER" id="PTHR33789:SF11">
    <property type="entry name" value="OS05G0202300 PROTEIN"/>
    <property type="match status" value="1"/>
</dbReference>
<keyword evidence="2" id="KW-1185">Reference proteome</keyword>
<dbReference type="Gene3D" id="3.30.530.20">
    <property type="match status" value="1"/>
</dbReference>
<name>A0AAN8V2N7_9MAGN</name>
<sequence>MVEEAKSSKWEGKTQVEMRGLKVEQVWPLFEDFCSINKLVPVIEVCHHVEGDYGQPGLIRYCALRYPSQYTDPDDHQMKWANEKLLAMDPIKRCFSYAVLDGNSGLKSYVATFKLFEMNGGDAKGCVIEWSFTCEPSDGWTQMKLVAE</sequence>
<comment type="caution">
    <text evidence="1">The sequence shown here is derived from an EMBL/GenBank/DDBJ whole genome shotgun (WGS) entry which is preliminary data.</text>
</comment>
<dbReference type="InterPro" id="IPR053249">
    <property type="entry name" value="LFS"/>
</dbReference>
<gene>
    <name evidence="1" type="ORF">RJ641_005929</name>
</gene>
<dbReference type="SUPFAM" id="SSF55961">
    <property type="entry name" value="Bet v1-like"/>
    <property type="match status" value="1"/>
</dbReference>